<accession>A0A8H9K627</accession>
<proteinExistence type="predicted"/>
<keyword evidence="1" id="KW-0175">Coiled coil</keyword>
<dbReference type="Proteomes" id="UP000863257">
    <property type="component" value="Unassembled WGS sequence"/>
</dbReference>
<reference evidence="4" key="2">
    <citation type="submission" date="2019-01" db="EMBL/GenBank/DDBJ databases">
        <authorList>
            <consortium name="NCBI Pathogen Detection Project"/>
        </authorList>
    </citation>
    <scope>NUCLEOTIDE SEQUENCE</scope>
    <source>
        <strain evidence="4">BCW_3452</strain>
    </source>
</reference>
<feature type="transmembrane region" description="Helical" evidence="3">
    <location>
        <begin position="94"/>
        <end position="117"/>
    </location>
</feature>
<sequence length="428" mass="47722">MSTSKTHTGTQVLQALGDTLSLKPKPLKYMCGIIGLVGGTVSMYLTALLMNKLSGSDNFELFNEFVIMGVLFDLFKNLLPVIAYRLWIANQKLLTGLTSVFFTGLVLLSIFASITALDTGVKNVIKTEKPVNPNIHLIEALESNLKDLELLRDRQVASNQTTKLESTTKDLNDLKVRIANLKSEGSFNQNIATPSSPLESYGHYFIYLASVLIEVLCLFATVSALVITDVGSVISSASKANSNNKDDTSTSANINKEEQSDSEQVSEKLANSENHKDIQLPAITLTVDNIQDRNDLDVGSNIFQLKETESYMDNIDEIEFNDDTDEMKQHSGVNFSKLSIAEEHFNQFETMNKLYKVKLRDTDEAKTIFDVVNSIFNEEVKITFRGIDEMFKLSRQGKKELFDLLEKLDYVERNSANGTLTLKYSLAA</sequence>
<feature type="coiled-coil region" evidence="1">
    <location>
        <begin position="138"/>
        <end position="184"/>
    </location>
</feature>
<dbReference type="EMBL" id="DACRBY010000001">
    <property type="protein sequence ID" value="HAS8538508.1"/>
    <property type="molecule type" value="Genomic_DNA"/>
</dbReference>
<evidence type="ECO:0000313" key="4">
    <source>
        <dbReference type="EMBL" id="HAS8538508.1"/>
    </source>
</evidence>
<feature type="transmembrane region" description="Helical" evidence="3">
    <location>
        <begin position="204"/>
        <end position="227"/>
    </location>
</feature>
<dbReference type="AlphaFoldDB" id="A0A8H9K627"/>
<evidence type="ECO:0000256" key="3">
    <source>
        <dbReference type="SAM" id="Phobius"/>
    </source>
</evidence>
<evidence type="ECO:0000256" key="1">
    <source>
        <dbReference type="SAM" id="Coils"/>
    </source>
</evidence>
<name>A0A8H9K627_VIBVL</name>
<keyword evidence="3" id="KW-0812">Transmembrane</keyword>
<evidence type="ECO:0000256" key="2">
    <source>
        <dbReference type="SAM" id="MobiDB-lite"/>
    </source>
</evidence>
<feature type="transmembrane region" description="Helical" evidence="3">
    <location>
        <begin position="65"/>
        <end position="87"/>
    </location>
</feature>
<gene>
    <name evidence="4" type="ORF">I7730_01750</name>
</gene>
<comment type="caution">
    <text evidence="4">The sequence shown here is derived from an EMBL/GenBank/DDBJ whole genome shotgun (WGS) entry which is preliminary data.</text>
</comment>
<keyword evidence="3" id="KW-0472">Membrane</keyword>
<organism evidence="4">
    <name type="scientific">Vibrio vulnificus</name>
    <dbReference type="NCBI Taxonomy" id="672"/>
    <lineage>
        <taxon>Bacteria</taxon>
        <taxon>Pseudomonadati</taxon>
        <taxon>Pseudomonadota</taxon>
        <taxon>Gammaproteobacteria</taxon>
        <taxon>Vibrionales</taxon>
        <taxon>Vibrionaceae</taxon>
        <taxon>Vibrio</taxon>
    </lineage>
</organism>
<keyword evidence="3" id="KW-1133">Transmembrane helix</keyword>
<feature type="region of interest" description="Disordered" evidence="2">
    <location>
        <begin position="237"/>
        <end position="273"/>
    </location>
</feature>
<reference evidence="4" key="1">
    <citation type="journal article" date="2018" name="Genome Biol.">
        <title>SKESA: strategic k-mer extension for scrupulous assemblies.</title>
        <authorList>
            <person name="Souvorov A."/>
            <person name="Agarwala R."/>
            <person name="Lipman D.J."/>
        </authorList>
    </citation>
    <scope>NUCLEOTIDE SEQUENCE</scope>
    <source>
        <strain evidence="4">BCW_3452</strain>
    </source>
</reference>
<protein>
    <submittedName>
        <fullName evidence="4">Uncharacterized protein</fullName>
    </submittedName>
</protein>
<feature type="transmembrane region" description="Helical" evidence="3">
    <location>
        <begin position="29"/>
        <end position="50"/>
    </location>
</feature>